<evidence type="ECO:0000256" key="1">
    <source>
        <dbReference type="SAM" id="Phobius"/>
    </source>
</evidence>
<organism evidence="2 3">
    <name type="scientific">Natronocella acetinitrilica</name>
    <dbReference type="NCBI Taxonomy" id="414046"/>
    <lineage>
        <taxon>Bacteria</taxon>
        <taxon>Pseudomonadati</taxon>
        <taxon>Pseudomonadota</taxon>
        <taxon>Gammaproteobacteria</taxon>
        <taxon>Chromatiales</taxon>
        <taxon>Ectothiorhodospiraceae</taxon>
        <taxon>Natronocella</taxon>
    </lineage>
</organism>
<keyword evidence="1" id="KW-1133">Transmembrane helix</keyword>
<dbReference type="Proteomes" id="UP001205843">
    <property type="component" value="Unassembled WGS sequence"/>
</dbReference>
<dbReference type="AlphaFoldDB" id="A0AAE3G2H7"/>
<name>A0AAE3G2H7_9GAMM</name>
<protein>
    <submittedName>
        <fullName evidence="2">Uncharacterized protein</fullName>
    </submittedName>
</protein>
<keyword evidence="3" id="KW-1185">Reference proteome</keyword>
<sequence>MLQLRAAQKALTKQASKDLTFAGLRAIQSQLAAVAPITQATVVKSIFCGAGRLLHGVSTSEGGGPDVGSEGMTMRWAGGVAFRVRACVAMCALALPLWANAGPYLFDFSANYGPAVSERQADPEWLLDGSFSLERDAFEAAGGSGDFLISQGESTVGDFRIDLFRADQSQVFSLGVDHVQSLALSCQWGECSNIAAVMSLSVDGLIIDLLFRDLFQVAAMTEMQPTGFTTEMLLLDFGKQEKSTFFGNYSVDALTQFPVPVPAPSAMVLMLLGLGLLAAERRFRTRPGRRRPHGIGWSAHWFPVSLHTRTPRFRRRTAPRCPPQG</sequence>
<evidence type="ECO:0000313" key="3">
    <source>
        <dbReference type="Proteomes" id="UP001205843"/>
    </source>
</evidence>
<proteinExistence type="predicted"/>
<comment type="caution">
    <text evidence="2">The sequence shown here is derived from an EMBL/GenBank/DDBJ whole genome shotgun (WGS) entry which is preliminary data.</text>
</comment>
<feature type="transmembrane region" description="Helical" evidence="1">
    <location>
        <begin position="261"/>
        <end position="279"/>
    </location>
</feature>
<accession>A0AAE3G2H7</accession>
<reference evidence="2" key="1">
    <citation type="submission" date="2022-03" db="EMBL/GenBank/DDBJ databases">
        <title>Genomic Encyclopedia of Type Strains, Phase III (KMG-III): the genomes of soil and plant-associated and newly described type strains.</title>
        <authorList>
            <person name="Whitman W."/>
        </authorList>
    </citation>
    <scope>NUCLEOTIDE SEQUENCE</scope>
    <source>
        <strain evidence="2">ANL 6-2</strain>
    </source>
</reference>
<dbReference type="EMBL" id="JALJXV010000002">
    <property type="protein sequence ID" value="MCP1673943.1"/>
    <property type="molecule type" value="Genomic_DNA"/>
</dbReference>
<evidence type="ECO:0000313" key="2">
    <source>
        <dbReference type="EMBL" id="MCP1673943.1"/>
    </source>
</evidence>
<keyword evidence="1" id="KW-0472">Membrane</keyword>
<gene>
    <name evidence="2" type="ORF">J2T57_001042</name>
</gene>
<keyword evidence="1" id="KW-0812">Transmembrane</keyword>